<name>A0A918V512_9FLAO</name>
<evidence type="ECO:0000259" key="5">
    <source>
        <dbReference type="Pfam" id="PF14905"/>
    </source>
</evidence>
<evidence type="ECO:0000256" key="4">
    <source>
        <dbReference type="SAM" id="SignalP"/>
    </source>
</evidence>
<dbReference type="GO" id="GO:0009279">
    <property type="term" value="C:cell outer membrane"/>
    <property type="evidence" value="ECO:0007669"/>
    <property type="project" value="UniProtKB-SubCell"/>
</dbReference>
<dbReference type="Gene3D" id="2.60.40.1120">
    <property type="entry name" value="Carboxypeptidase-like, regulatory domain"/>
    <property type="match status" value="1"/>
</dbReference>
<dbReference type="RefSeq" id="WP_189358997.1">
    <property type="nucleotide sequence ID" value="NZ_BMWZ01000001.1"/>
</dbReference>
<dbReference type="EMBL" id="BMWZ01000001">
    <property type="protein sequence ID" value="GGZ70203.1"/>
    <property type="molecule type" value="Genomic_DNA"/>
</dbReference>
<dbReference type="AlphaFoldDB" id="A0A918V512"/>
<keyword evidence="4" id="KW-0732">Signal</keyword>
<dbReference type="Pfam" id="PF14905">
    <property type="entry name" value="OMP_b-brl_3"/>
    <property type="match status" value="1"/>
</dbReference>
<reference evidence="6" key="1">
    <citation type="journal article" date="2014" name="Int. J. Syst. Evol. Microbiol.">
        <title>Complete genome sequence of Corynebacterium casei LMG S-19264T (=DSM 44701T), isolated from a smear-ripened cheese.</title>
        <authorList>
            <consortium name="US DOE Joint Genome Institute (JGI-PGF)"/>
            <person name="Walter F."/>
            <person name="Albersmeier A."/>
            <person name="Kalinowski J."/>
            <person name="Ruckert C."/>
        </authorList>
    </citation>
    <scope>NUCLEOTIDE SEQUENCE</scope>
    <source>
        <strain evidence="6">KCTC 12710</strain>
    </source>
</reference>
<feature type="domain" description="Outer membrane protein beta-barrel" evidence="5">
    <location>
        <begin position="375"/>
        <end position="782"/>
    </location>
</feature>
<sequence length="808" mass="93520">MIIRIISCLVLLCSFLSFSQEYSISGKLIDINDEPIAYANVVLLDMQDSNPIFGTTTNESGDFTVSNIKPEKYEIKITYLGFKPFTKNIFVDNNIDFGEIVLEENQQELEGVIVIAKRPTVTRSVDRLVFNVENSTLSNSNVLDVLKHTPGVIVHDGSIKIKQSNAVVYMNDKRVYLTEQEILQLLEATTANNIKSIEVITNPPAKYDAEGGAVINIKTIKNIVSGYRGSVTGDYKQGSEYPKYSFGTSHFFKTKKLNTYFNYSISPRKDFRNLKDKVNFIENSEIVSSWDSDYNRTRETINQNINASIDYEIDDRNTLSFSTNMLLAPNEGGRNDVNSLTEIFDSNKVLDSTFETINKAVYETFNLAFTIDYVHQLKKEGEQLSFSAHHTSYDYSRFQDVDTDYAFPDGTLIRNNRFQTISSQNVNLYTGQVDYILPISNSESFEAGLKFSSINSDGRLNQYTVQNQLRNERIDERDMFLYDEKNYAMYSSYSKDWEAWSLKLGLRGEYTDLIGNSLSTGVTNKNDYFKLFPSLYVQRNINENNQVYLNYNRGIYRPKYNELNPFEYFLNDNTILSGNPNLLPQIDDQFILGYTFNQNYTFEVFYRYEDNPNIDFVFQENDNRIIRHSYVNIDYAMSYGLDFTTYAPISKHWNLYILSSIFYNENNFFVPDNNNTLIKNDNWTFYGQVINYFSFLSDNSLTADLSLVYMSPYINGPRVISERAGVDLKLRKNLWNNRASVSVGVTDIFNTQNFSTTSKYLNQDLFSDSTMENRMFTFGFNYKFGNFRLNENRRSSEVKERDRLSQPK</sequence>
<accession>A0A918V512</accession>
<keyword evidence="7" id="KW-1185">Reference proteome</keyword>
<evidence type="ECO:0000256" key="1">
    <source>
        <dbReference type="ARBA" id="ARBA00004442"/>
    </source>
</evidence>
<dbReference type="InterPro" id="IPR041700">
    <property type="entry name" value="OMP_b-brl_3"/>
</dbReference>
<gene>
    <name evidence="6" type="ORF">GCM10007028_04140</name>
</gene>
<keyword evidence="6" id="KW-0675">Receptor</keyword>
<comment type="subcellular location">
    <subcellularLocation>
        <location evidence="1">Cell outer membrane</location>
    </subcellularLocation>
</comment>
<evidence type="ECO:0000256" key="2">
    <source>
        <dbReference type="ARBA" id="ARBA00023136"/>
    </source>
</evidence>
<dbReference type="Gene3D" id="2.40.170.20">
    <property type="entry name" value="TonB-dependent receptor, beta-barrel domain"/>
    <property type="match status" value="1"/>
</dbReference>
<feature type="chain" id="PRO_5037769806" evidence="4">
    <location>
        <begin position="20"/>
        <end position="808"/>
    </location>
</feature>
<dbReference type="Pfam" id="PF13620">
    <property type="entry name" value="CarboxypepD_reg"/>
    <property type="match status" value="1"/>
</dbReference>
<feature type="signal peptide" evidence="4">
    <location>
        <begin position="1"/>
        <end position="19"/>
    </location>
</feature>
<dbReference type="InterPro" id="IPR036942">
    <property type="entry name" value="Beta-barrel_TonB_sf"/>
</dbReference>
<protein>
    <submittedName>
        <fullName evidence="6">TonB-dependent receptor</fullName>
    </submittedName>
</protein>
<dbReference type="SUPFAM" id="SSF49464">
    <property type="entry name" value="Carboxypeptidase regulatory domain-like"/>
    <property type="match status" value="1"/>
</dbReference>
<keyword evidence="3" id="KW-0998">Cell outer membrane</keyword>
<proteinExistence type="predicted"/>
<evidence type="ECO:0000313" key="7">
    <source>
        <dbReference type="Proteomes" id="UP000636004"/>
    </source>
</evidence>
<evidence type="ECO:0000256" key="3">
    <source>
        <dbReference type="ARBA" id="ARBA00023237"/>
    </source>
</evidence>
<dbReference type="SUPFAM" id="SSF56935">
    <property type="entry name" value="Porins"/>
    <property type="match status" value="1"/>
</dbReference>
<dbReference type="Proteomes" id="UP000636004">
    <property type="component" value="Unassembled WGS sequence"/>
</dbReference>
<organism evidence="6 7">
    <name type="scientific">Algibacter mikhailovii</name>
    <dbReference type="NCBI Taxonomy" id="425498"/>
    <lineage>
        <taxon>Bacteria</taxon>
        <taxon>Pseudomonadati</taxon>
        <taxon>Bacteroidota</taxon>
        <taxon>Flavobacteriia</taxon>
        <taxon>Flavobacteriales</taxon>
        <taxon>Flavobacteriaceae</taxon>
        <taxon>Algibacter</taxon>
    </lineage>
</organism>
<keyword evidence="2" id="KW-0472">Membrane</keyword>
<dbReference type="InterPro" id="IPR008969">
    <property type="entry name" value="CarboxyPept-like_regulatory"/>
</dbReference>
<evidence type="ECO:0000313" key="6">
    <source>
        <dbReference type="EMBL" id="GGZ70203.1"/>
    </source>
</evidence>
<reference evidence="6" key="2">
    <citation type="submission" date="2020-09" db="EMBL/GenBank/DDBJ databases">
        <authorList>
            <person name="Sun Q."/>
            <person name="Kim S."/>
        </authorList>
    </citation>
    <scope>NUCLEOTIDE SEQUENCE</scope>
    <source>
        <strain evidence="6">KCTC 12710</strain>
    </source>
</reference>
<comment type="caution">
    <text evidence="6">The sequence shown here is derived from an EMBL/GenBank/DDBJ whole genome shotgun (WGS) entry which is preliminary data.</text>
</comment>